<evidence type="ECO:0000313" key="4">
    <source>
        <dbReference type="Proteomes" id="UP000177791"/>
    </source>
</evidence>
<keyword evidence="4" id="KW-1185">Reference proteome</keyword>
<dbReference type="EMBL" id="MDZC01000055">
    <property type="protein sequence ID" value="OGX85814.1"/>
    <property type="molecule type" value="Genomic_DNA"/>
</dbReference>
<dbReference type="SUPFAM" id="SSF82171">
    <property type="entry name" value="DPP6 N-terminal domain-like"/>
    <property type="match status" value="1"/>
</dbReference>
<dbReference type="PANTHER" id="PTHR11731:SF193">
    <property type="entry name" value="DIPEPTIDYL PEPTIDASE 9"/>
    <property type="match status" value="1"/>
</dbReference>
<dbReference type="OrthoDB" id="9812921at2"/>
<protein>
    <submittedName>
        <fullName evidence="3">Peptidase S9</fullName>
    </submittedName>
</protein>
<dbReference type="Pfam" id="PF00326">
    <property type="entry name" value="Peptidase_S9"/>
    <property type="match status" value="1"/>
</dbReference>
<keyword evidence="1" id="KW-0732">Signal</keyword>
<comment type="caution">
    <text evidence="3">The sequence shown here is derived from an EMBL/GenBank/DDBJ whole genome shotgun (WGS) entry which is preliminary data.</text>
</comment>
<evidence type="ECO:0000259" key="2">
    <source>
        <dbReference type="Pfam" id="PF00326"/>
    </source>
</evidence>
<dbReference type="InterPro" id="IPR001375">
    <property type="entry name" value="Peptidase_S9_cat"/>
</dbReference>
<sequence length="942" mass="105465">MHKLLLLFACLICLLPAVAQQGPKKPLDHSVYDKWESIANQKISNNGKYVLYQVKPQQGDAKLYIKTAGNRTLQQISRGDSAVFSADSKYAVFQIKPLYKDVRQAKIKKKKPEEMPKDSLGIYALETGKLTKYANVKSFQLAEKASVLAFLATKPLLKDDKTKAPADTLKKLTDDLLDAKKAGATLTVVSLQTGKAHEFASVTDYQLSKLGNKTAFAVAAPKKSKDVTSGLFVFDLVSGNVKKQSTGKGTYKNLAFDDAGRQLAFTAEKQPEKALLKPFSLYYSDFTQDSATTIMRPSDKALKTGWSPSGFGKIVFSENGEKLFFGTAPDPIPQDTTLVEFEHAKLDVWNYKDDYLQPTQLKNLKKDLQRNYLAVIYPRQANKFVQLEDEYLRDSYMAENTNAEYVLAVTDTAKRIAAQWEGGTRKQAYLVSTRTGERIAINPKAAKSRFQLSPHGDYALWYDDAAKAWFSFAAATRKVTNLTGKTGVSFTDEENDSPTEPEAYGVAAWTKDDAAVLLFDRYDIWKVNPQTGAAVNFTNGLGRANKLIFRYRMPVEKQKFIEPKDELLLLAQNEASKEWGYYQKALASTKAPQRLTMGKFGYSQLLRAKNADVLLYTKSNVSMSPDVYVSRDFGKETKLSAINAQQQDYNWFTAELVHWTTPKGYKATGVLYKPENFDPAKKYPMVSYFYEKLSDGLYKYTAPAPTPSRLDIAMFASNGYLVFTPDISYTIGEPGPSAVEFINSGVEELKKNSWVDGARLGIQGQSWGGYQVAYLITQTNMYAAAWAGAPVVNMTSAYGGIRWESGVSRQFQYERTQSRIGGTLWEKPDLYIRNSPLFQLPKVQTPVVIMSNDADGAVPWYQGIEMFTDLRRLGKPVWLLQYNGEAHNLVKRENRKDISIRELQFFDHYLKGAPAPEWLSTGVPAVEKGRNWGFETAKGAGL</sequence>
<dbReference type="AlphaFoldDB" id="A0A1G1T4M0"/>
<feature type="signal peptide" evidence="1">
    <location>
        <begin position="1"/>
        <end position="19"/>
    </location>
</feature>
<name>A0A1G1T4M0_9BACT</name>
<dbReference type="Gene3D" id="3.40.50.1820">
    <property type="entry name" value="alpha/beta hydrolase"/>
    <property type="match status" value="1"/>
</dbReference>
<dbReference type="SUPFAM" id="SSF53474">
    <property type="entry name" value="alpha/beta-Hydrolases"/>
    <property type="match status" value="1"/>
</dbReference>
<evidence type="ECO:0000313" key="3">
    <source>
        <dbReference type="EMBL" id="OGX85814.1"/>
    </source>
</evidence>
<dbReference type="Proteomes" id="UP000177791">
    <property type="component" value="Unassembled WGS sequence"/>
</dbReference>
<dbReference type="InterPro" id="IPR050278">
    <property type="entry name" value="Serine_Prot_S9B/DPPIV"/>
</dbReference>
<reference evidence="3 4" key="1">
    <citation type="submission" date="2016-08" db="EMBL/GenBank/DDBJ databases">
        <title>Hymenobacter coccineus sp. nov., Hymenobacter lapidarius sp. nov. and Hymenobacter glacialis sp. nov., isolated from Antarctic soil.</title>
        <authorList>
            <person name="Sedlacek I."/>
            <person name="Kralova S."/>
            <person name="Kyrova K."/>
            <person name="Maslanova I."/>
            <person name="Stankova E."/>
            <person name="Vrbovska V."/>
            <person name="Nemec M."/>
            <person name="Bartak M."/>
            <person name="Svec P."/>
            <person name="Busse H.-J."/>
            <person name="Pantucek R."/>
        </authorList>
    </citation>
    <scope>NUCLEOTIDE SEQUENCE [LARGE SCALE GENOMIC DNA]</scope>
    <source>
        <strain evidence="3 4">CCM 8648</strain>
    </source>
</reference>
<dbReference type="STRING" id="1908236.BEN48_14000"/>
<organism evidence="3 4">
    <name type="scientific">Hymenobacter glacialis</name>
    <dbReference type="NCBI Taxonomy" id="1908236"/>
    <lineage>
        <taxon>Bacteria</taxon>
        <taxon>Pseudomonadati</taxon>
        <taxon>Bacteroidota</taxon>
        <taxon>Cytophagia</taxon>
        <taxon>Cytophagales</taxon>
        <taxon>Hymenobacteraceae</taxon>
        <taxon>Hymenobacter</taxon>
    </lineage>
</organism>
<evidence type="ECO:0000256" key="1">
    <source>
        <dbReference type="SAM" id="SignalP"/>
    </source>
</evidence>
<dbReference type="RefSeq" id="WP_070733993.1">
    <property type="nucleotide sequence ID" value="NZ_MDZC01000055.1"/>
</dbReference>
<proteinExistence type="predicted"/>
<dbReference type="GO" id="GO:0008239">
    <property type="term" value="F:dipeptidyl-peptidase activity"/>
    <property type="evidence" value="ECO:0007669"/>
    <property type="project" value="TreeGrafter"/>
</dbReference>
<gene>
    <name evidence="3" type="ORF">BEN48_14000</name>
</gene>
<dbReference type="InterPro" id="IPR029058">
    <property type="entry name" value="AB_hydrolase_fold"/>
</dbReference>
<feature type="chain" id="PRO_5009578952" evidence="1">
    <location>
        <begin position="20"/>
        <end position="942"/>
    </location>
</feature>
<dbReference type="GO" id="GO:0006508">
    <property type="term" value="P:proteolysis"/>
    <property type="evidence" value="ECO:0007669"/>
    <property type="project" value="InterPro"/>
</dbReference>
<dbReference type="PANTHER" id="PTHR11731">
    <property type="entry name" value="PROTEASE FAMILY S9B,C DIPEPTIDYL-PEPTIDASE IV-RELATED"/>
    <property type="match status" value="1"/>
</dbReference>
<feature type="domain" description="Peptidase S9 prolyl oligopeptidase catalytic" evidence="2">
    <location>
        <begin position="744"/>
        <end position="912"/>
    </location>
</feature>
<accession>A0A1G1T4M0</accession>
<dbReference type="GO" id="GO:0008236">
    <property type="term" value="F:serine-type peptidase activity"/>
    <property type="evidence" value="ECO:0007669"/>
    <property type="project" value="InterPro"/>
</dbReference>